<dbReference type="RefSeq" id="WP_170053095.1">
    <property type="nucleotide sequence ID" value="NZ_JABBKX010000002.1"/>
</dbReference>
<reference evidence="2 3" key="1">
    <citation type="submission" date="2020-03" db="EMBL/GenBank/DDBJ databases">
        <authorList>
            <person name="Sun Q."/>
        </authorList>
    </citation>
    <scope>NUCLEOTIDE SEQUENCE [LARGE SCALE GENOMIC DNA]</scope>
    <source>
        <strain evidence="2 3">JC162</strain>
    </source>
</reference>
<evidence type="ECO:0000313" key="3">
    <source>
        <dbReference type="Proteomes" id="UP000548582"/>
    </source>
</evidence>
<dbReference type="SUPFAM" id="SSF53187">
    <property type="entry name" value="Zn-dependent exopeptidases"/>
    <property type="match status" value="1"/>
</dbReference>
<evidence type="ECO:0000256" key="1">
    <source>
        <dbReference type="ARBA" id="ARBA00022801"/>
    </source>
</evidence>
<dbReference type="Pfam" id="PF01546">
    <property type="entry name" value="Peptidase_M20"/>
    <property type="match status" value="1"/>
</dbReference>
<gene>
    <name evidence="2" type="ORF">GWK16_06225</name>
</gene>
<name>A0A848EBH8_9PROT</name>
<evidence type="ECO:0000313" key="2">
    <source>
        <dbReference type="EMBL" id="NMJ40830.1"/>
    </source>
</evidence>
<dbReference type="InterPro" id="IPR002933">
    <property type="entry name" value="Peptidase_M20"/>
</dbReference>
<keyword evidence="1 2" id="KW-0378">Hydrolase</keyword>
<sequence length="58" mass="5815">MASGAGHDCATFAGMGVPSAMLFLRNAKGCHNPDEALDMADVGAALAVLVRAVGERLG</sequence>
<proteinExistence type="predicted"/>
<dbReference type="Proteomes" id="UP000548582">
    <property type="component" value="Unassembled WGS sequence"/>
</dbReference>
<dbReference type="Gene3D" id="3.40.630.10">
    <property type="entry name" value="Zn peptidases"/>
    <property type="match status" value="1"/>
</dbReference>
<dbReference type="EMBL" id="JABBKX010000002">
    <property type="protein sequence ID" value="NMJ40830.1"/>
    <property type="molecule type" value="Genomic_DNA"/>
</dbReference>
<dbReference type="GO" id="GO:0016787">
    <property type="term" value="F:hydrolase activity"/>
    <property type="evidence" value="ECO:0007669"/>
    <property type="project" value="UniProtKB-KW"/>
</dbReference>
<keyword evidence="3" id="KW-1185">Reference proteome</keyword>
<organism evidence="2 3">
    <name type="scientific">Neoroseomonas marina</name>
    <dbReference type="NCBI Taxonomy" id="1232220"/>
    <lineage>
        <taxon>Bacteria</taxon>
        <taxon>Pseudomonadati</taxon>
        <taxon>Pseudomonadota</taxon>
        <taxon>Alphaproteobacteria</taxon>
        <taxon>Acetobacterales</taxon>
        <taxon>Acetobacteraceae</taxon>
        <taxon>Neoroseomonas</taxon>
    </lineage>
</organism>
<protein>
    <submittedName>
        <fullName evidence="2">M20/M25/M40 family metallo-hydrolase</fullName>
    </submittedName>
</protein>
<dbReference type="AlphaFoldDB" id="A0A848EBH8"/>
<accession>A0A848EBH8</accession>
<comment type="caution">
    <text evidence="2">The sequence shown here is derived from an EMBL/GenBank/DDBJ whole genome shotgun (WGS) entry which is preliminary data.</text>
</comment>